<name>A0ABU1UNT5_9ACTN</name>
<evidence type="ECO:0000313" key="2">
    <source>
        <dbReference type="Proteomes" id="UP001257739"/>
    </source>
</evidence>
<proteinExistence type="predicted"/>
<dbReference type="RefSeq" id="WP_309969482.1">
    <property type="nucleotide sequence ID" value="NZ_JAVDWH010000001.1"/>
</dbReference>
<dbReference type="Proteomes" id="UP001257739">
    <property type="component" value="Unassembled WGS sequence"/>
</dbReference>
<evidence type="ECO:0000313" key="1">
    <source>
        <dbReference type="EMBL" id="MDR7086850.1"/>
    </source>
</evidence>
<sequence length="179" mass="20108">MTDDGEVHEISSQYDAVDQLMWRQMAAYADEQHLKLLKDTETRRDSSNDRVLEEGMSGIYEGTPADAIERALEKQATHSPGYGVGILVPAVDSFLQWALATARGHEFDVVEMKPPIDSASRRDLVDRGYRLKPGLEDIDIWEPAESKFMWASHAALIDFLVEELTFVAGAGPFTYEIYP</sequence>
<protein>
    <submittedName>
        <fullName evidence="1">Uncharacterized protein</fullName>
    </submittedName>
</protein>
<dbReference type="EMBL" id="JAVDWH010000001">
    <property type="protein sequence ID" value="MDR7086850.1"/>
    <property type="molecule type" value="Genomic_DNA"/>
</dbReference>
<gene>
    <name evidence="1" type="ORF">J2X11_001689</name>
</gene>
<reference evidence="1 2" key="1">
    <citation type="submission" date="2023-07" db="EMBL/GenBank/DDBJ databases">
        <title>Sorghum-associated microbial communities from plants grown in Nebraska, USA.</title>
        <authorList>
            <person name="Schachtman D."/>
        </authorList>
    </citation>
    <scope>NUCLEOTIDE SEQUENCE [LARGE SCALE GENOMIC DNA]</scope>
    <source>
        <strain evidence="1 2">BE248</strain>
    </source>
</reference>
<accession>A0ABU1UNT5</accession>
<organism evidence="1 2">
    <name type="scientific">Aeromicrobium panaciterrae</name>
    <dbReference type="NCBI Taxonomy" id="363861"/>
    <lineage>
        <taxon>Bacteria</taxon>
        <taxon>Bacillati</taxon>
        <taxon>Actinomycetota</taxon>
        <taxon>Actinomycetes</taxon>
        <taxon>Propionibacteriales</taxon>
        <taxon>Nocardioidaceae</taxon>
        <taxon>Aeromicrobium</taxon>
    </lineage>
</organism>
<comment type="caution">
    <text evidence="1">The sequence shown here is derived from an EMBL/GenBank/DDBJ whole genome shotgun (WGS) entry which is preliminary data.</text>
</comment>
<keyword evidence="2" id="KW-1185">Reference proteome</keyword>